<evidence type="ECO:0000313" key="4">
    <source>
        <dbReference type="Proteomes" id="UP001199260"/>
    </source>
</evidence>
<accession>A0AAW4XSU0</accession>
<feature type="compositionally biased region" description="Low complexity" evidence="1">
    <location>
        <begin position="45"/>
        <end position="72"/>
    </location>
</feature>
<protein>
    <recommendedName>
        <fullName evidence="5">Secreted protein</fullName>
    </recommendedName>
</protein>
<reference evidence="3 4" key="1">
    <citation type="submission" date="2021-11" db="EMBL/GenBank/DDBJ databases">
        <title>Genome sequence.</title>
        <authorList>
            <person name="Sun Q."/>
        </authorList>
    </citation>
    <scope>NUCLEOTIDE SEQUENCE [LARGE SCALE GENOMIC DNA]</scope>
    <source>
        <strain evidence="3 4">KCTC 12005</strain>
    </source>
</reference>
<feature type="compositionally biased region" description="Low complexity" evidence="1">
    <location>
        <begin position="103"/>
        <end position="114"/>
    </location>
</feature>
<dbReference type="AlphaFoldDB" id="A0AAW4XSU0"/>
<gene>
    <name evidence="3" type="ORF">LPW39_03070</name>
</gene>
<evidence type="ECO:0000256" key="1">
    <source>
        <dbReference type="SAM" id="MobiDB-lite"/>
    </source>
</evidence>
<keyword evidence="2" id="KW-0732">Signal</keyword>
<keyword evidence="4" id="KW-1185">Reference proteome</keyword>
<evidence type="ECO:0000256" key="2">
    <source>
        <dbReference type="SAM" id="SignalP"/>
    </source>
</evidence>
<feature type="compositionally biased region" description="Basic and acidic residues" evidence="1">
    <location>
        <begin position="84"/>
        <end position="97"/>
    </location>
</feature>
<dbReference type="Proteomes" id="UP001199260">
    <property type="component" value="Unassembled WGS sequence"/>
</dbReference>
<comment type="caution">
    <text evidence="3">The sequence shown here is derived from an EMBL/GenBank/DDBJ whole genome shotgun (WGS) entry which is preliminary data.</text>
</comment>
<proteinExistence type="predicted"/>
<feature type="compositionally biased region" description="Basic and acidic residues" evidence="1">
    <location>
        <begin position="35"/>
        <end position="44"/>
    </location>
</feature>
<evidence type="ECO:0008006" key="5">
    <source>
        <dbReference type="Google" id="ProtNLM"/>
    </source>
</evidence>
<evidence type="ECO:0000313" key="3">
    <source>
        <dbReference type="EMBL" id="MCD2164113.1"/>
    </source>
</evidence>
<name>A0AAW4XSU0_9BURK</name>
<dbReference type="EMBL" id="JAJNCT010000005">
    <property type="protein sequence ID" value="MCD2164113.1"/>
    <property type="molecule type" value="Genomic_DNA"/>
</dbReference>
<dbReference type="RefSeq" id="WP_230771236.1">
    <property type="nucleotide sequence ID" value="NZ_JAJNCT010000005.1"/>
</dbReference>
<sequence length="164" mass="16850">MRGSIILAAMLVGLALHAAPSAAAASGQQAGKTQPAERSDRQRSDTGTGAGSHTSTSTSTTENSTSTSSSNTARDKQSGSNQGHTEHDSGSDKDEPRPQPFEPAAAQTPGTPQPVFVISCNASGCNDNQGNFLTRSGPQRLEGPKGIRCQLMGGNWQCSPATQP</sequence>
<feature type="chain" id="PRO_5043655324" description="Secreted protein" evidence="2">
    <location>
        <begin position="19"/>
        <end position="164"/>
    </location>
</feature>
<organism evidence="3 4">
    <name type="scientific">Comamonas koreensis</name>
    <dbReference type="NCBI Taxonomy" id="160825"/>
    <lineage>
        <taxon>Bacteria</taxon>
        <taxon>Pseudomonadati</taxon>
        <taxon>Pseudomonadota</taxon>
        <taxon>Betaproteobacteria</taxon>
        <taxon>Burkholderiales</taxon>
        <taxon>Comamonadaceae</taxon>
        <taxon>Comamonas</taxon>
    </lineage>
</organism>
<feature type="region of interest" description="Disordered" evidence="1">
    <location>
        <begin position="22"/>
        <end position="115"/>
    </location>
</feature>
<feature type="signal peptide" evidence="2">
    <location>
        <begin position="1"/>
        <end position="18"/>
    </location>
</feature>